<feature type="transmembrane region" description="Helical" evidence="2">
    <location>
        <begin position="392"/>
        <end position="416"/>
    </location>
</feature>
<organism evidence="3 4">
    <name type="scientific">Pilimelia anulata</name>
    <dbReference type="NCBI Taxonomy" id="53371"/>
    <lineage>
        <taxon>Bacteria</taxon>
        <taxon>Bacillati</taxon>
        <taxon>Actinomycetota</taxon>
        <taxon>Actinomycetes</taxon>
        <taxon>Micromonosporales</taxon>
        <taxon>Micromonosporaceae</taxon>
        <taxon>Pilimelia</taxon>
    </lineage>
</organism>
<name>A0A8J3B3E0_9ACTN</name>
<feature type="transmembrane region" description="Helical" evidence="2">
    <location>
        <begin position="142"/>
        <end position="164"/>
    </location>
</feature>
<evidence type="ECO:0000313" key="3">
    <source>
        <dbReference type="EMBL" id="GGJ91580.1"/>
    </source>
</evidence>
<feature type="transmembrane region" description="Helical" evidence="2">
    <location>
        <begin position="80"/>
        <end position="105"/>
    </location>
</feature>
<feature type="compositionally biased region" description="Low complexity" evidence="1">
    <location>
        <begin position="199"/>
        <end position="217"/>
    </location>
</feature>
<feature type="transmembrane region" description="Helical" evidence="2">
    <location>
        <begin position="170"/>
        <end position="190"/>
    </location>
</feature>
<dbReference type="EMBL" id="BMQB01000004">
    <property type="protein sequence ID" value="GGJ91580.1"/>
    <property type="molecule type" value="Genomic_DNA"/>
</dbReference>
<evidence type="ECO:0000313" key="4">
    <source>
        <dbReference type="Proteomes" id="UP000649739"/>
    </source>
</evidence>
<evidence type="ECO:0008006" key="5">
    <source>
        <dbReference type="Google" id="ProtNLM"/>
    </source>
</evidence>
<gene>
    <name evidence="3" type="ORF">GCM10010123_21750</name>
</gene>
<evidence type="ECO:0000256" key="2">
    <source>
        <dbReference type="SAM" id="Phobius"/>
    </source>
</evidence>
<feature type="transmembrane region" description="Helical" evidence="2">
    <location>
        <begin position="7"/>
        <end position="29"/>
    </location>
</feature>
<feature type="region of interest" description="Disordered" evidence="1">
    <location>
        <begin position="194"/>
        <end position="217"/>
    </location>
</feature>
<feature type="transmembrane region" description="Helical" evidence="2">
    <location>
        <begin position="259"/>
        <end position="280"/>
    </location>
</feature>
<keyword evidence="2" id="KW-0472">Membrane</keyword>
<dbReference type="Proteomes" id="UP000649739">
    <property type="component" value="Unassembled WGS sequence"/>
</dbReference>
<keyword evidence="2" id="KW-1133">Transmembrane helix</keyword>
<accession>A0A8J3B3E0</accession>
<dbReference type="RefSeq" id="WP_189169973.1">
    <property type="nucleotide sequence ID" value="NZ_BMQB01000004.1"/>
</dbReference>
<comment type="caution">
    <text evidence="3">The sequence shown here is derived from an EMBL/GenBank/DDBJ whole genome shotgun (WGS) entry which is preliminary data.</text>
</comment>
<feature type="transmembrane region" description="Helical" evidence="2">
    <location>
        <begin position="301"/>
        <end position="324"/>
    </location>
</feature>
<reference evidence="3" key="2">
    <citation type="submission" date="2020-09" db="EMBL/GenBank/DDBJ databases">
        <authorList>
            <person name="Sun Q."/>
            <person name="Ohkuma M."/>
        </authorList>
    </citation>
    <scope>NUCLEOTIDE SEQUENCE</scope>
    <source>
        <strain evidence="3">JCM 3090</strain>
    </source>
</reference>
<proteinExistence type="predicted"/>
<evidence type="ECO:0000256" key="1">
    <source>
        <dbReference type="SAM" id="MobiDB-lite"/>
    </source>
</evidence>
<dbReference type="AlphaFoldDB" id="A0A8J3B3E0"/>
<keyword evidence="4" id="KW-1185">Reference proteome</keyword>
<protein>
    <recommendedName>
        <fullName evidence="5">Polysaccharide biosynthesis protein</fullName>
    </recommendedName>
</protein>
<feature type="transmembrane region" description="Helical" evidence="2">
    <location>
        <begin position="364"/>
        <end position="386"/>
    </location>
</feature>
<sequence>MSAAGRTAWYLLAGHAVVLVAGLGVNMASAHALGPGGRGELALLLQLSYLLGVVLVAGVDRAYPAALPAPATFAAARREVAALVAPAAVPVGLGCAAVAALLAVRGAGAPALYPLLVGGLAIASLGLTTIRISAATVADGRGYLRANVAAQALLLAGAALLALTARGGPAAWLAVYAAAPLTAVAAHRFAARPPDPRRVSGAAAPAGAGDAAGPDPAAVARRRRIRAAGRRLLPGALASFATLRADRLLIPLLAGLPALGLYAVAAAFAELCLMPVQNYVDAHLPRWHLAAADGALPAGGLLLRAAGYAVAAALAVTAVGTAFIRLGLPAAFAGSALVLPLLAAAAGGWAVSRVAAGLALARRPAAAVSVADGAVLAVTAGGHLLLIPRYGLWGAAVAALAGYLLAAAAMSALALGGGRRPAGAGREAARAGAR</sequence>
<feature type="transmembrane region" description="Helical" evidence="2">
    <location>
        <begin position="330"/>
        <end position="352"/>
    </location>
</feature>
<feature type="transmembrane region" description="Helical" evidence="2">
    <location>
        <begin position="111"/>
        <end position="130"/>
    </location>
</feature>
<reference evidence="3" key="1">
    <citation type="journal article" date="2014" name="Int. J. Syst. Evol. Microbiol.">
        <title>Complete genome sequence of Corynebacterium casei LMG S-19264T (=DSM 44701T), isolated from a smear-ripened cheese.</title>
        <authorList>
            <consortium name="US DOE Joint Genome Institute (JGI-PGF)"/>
            <person name="Walter F."/>
            <person name="Albersmeier A."/>
            <person name="Kalinowski J."/>
            <person name="Ruckert C."/>
        </authorList>
    </citation>
    <scope>NUCLEOTIDE SEQUENCE</scope>
    <source>
        <strain evidence="3">JCM 3090</strain>
    </source>
</reference>
<feature type="transmembrane region" description="Helical" evidence="2">
    <location>
        <begin position="41"/>
        <end position="59"/>
    </location>
</feature>
<keyword evidence="2" id="KW-0812">Transmembrane</keyword>